<proteinExistence type="predicted"/>
<dbReference type="EMBL" id="LFJN01000012">
    <property type="protein sequence ID" value="KPI40441.1"/>
    <property type="molecule type" value="Genomic_DNA"/>
</dbReference>
<feature type="region of interest" description="Disordered" evidence="8">
    <location>
        <begin position="85"/>
        <end position="124"/>
    </location>
</feature>
<dbReference type="CDD" id="cd14686">
    <property type="entry name" value="bZIP"/>
    <property type="match status" value="1"/>
</dbReference>
<dbReference type="SMART" id="SM00906">
    <property type="entry name" value="Fungal_trans"/>
    <property type="match status" value="1"/>
</dbReference>
<evidence type="ECO:0000256" key="4">
    <source>
        <dbReference type="ARBA" id="ARBA00023015"/>
    </source>
</evidence>
<feature type="compositionally biased region" description="Polar residues" evidence="8">
    <location>
        <begin position="100"/>
        <end position="112"/>
    </location>
</feature>
<evidence type="ECO:0000256" key="2">
    <source>
        <dbReference type="ARBA" id="ARBA00022723"/>
    </source>
</evidence>
<dbReference type="Gene3D" id="4.10.240.10">
    <property type="entry name" value="Zn(2)-C6 fungal-type DNA-binding domain"/>
    <property type="match status" value="1"/>
</dbReference>
<dbReference type="Pfam" id="PF04082">
    <property type="entry name" value="Fungal_trans"/>
    <property type="match status" value="1"/>
</dbReference>
<evidence type="ECO:0000256" key="3">
    <source>
        <dbReference type="ARBA" id="ARBA00022833"/>
    </source>
</evidence>
<keyword evidence="6" id="KW-0804">Transcription</keyword>
<reference evidence="10 11" key="1">
    <citation type="submission" date="2015-06" db="EMBL/GenBank/DDBJ databases">
        <title>Draft genome of the ant-associated black yeast Phialophora attae CBS 131958.</title>
        <authorList>
            <person name="Moreno L.F."/>
            <person name="Stielow B.J."/>
            <person name="de Hoog S."/>
            <person name="Vicente V.A."/>
            <person name="Weiss V.A."/>
            <person name="de Vries M."/>
            <person name="Cruz L.M."/>
            <person name="Souza E.M."/>
        </authorList>
    </citation>
    <scope>NUCLEOTIDE SEQUENCE [LARGE SCALE GENOMIC DNA]</scope>
    <source>
        <strain evidence="10 11">CBS 131958</strain>
    </source>
</reference>
<gene>
    <name evidence="10" type="ORF">AB675_7552</name>
</gene>
<dbReference type="GO" id="GO:0000981">
    <property type="term" value="F:DNA-binding transcription factor activity, RNA polymerase II-specific"/>
    <property type="evidence" value="ECO:0007669"/>
    <property type="project" value="InterPro"/>
</dbReference>
<evidence type="ECO:0000313" key="11">
    <source>
        <dbReference type="Proteomes" id="UP000038010"/>
    </source>
</evidence>
<evidence type="ECO:0000256" key="7">
    <source>
        <dbReference type="ARBA" id="ARBA00023242"/>
    </source>
</evidence>
<evidence type="ECO:0000256" key="6">
    <source>
        <dbReference type="ARBA" id="ARBA00023163"/>
    </source>
</evidence>
<dbReference type="PROSITE" id="PS00463">
    <property type="entry name" value="ZN2_CY6_FUNGAL_1"/>
    <property type="match status" value="1"/>
</dbReference>
<dbReference type="SUPFAM" id="SSF57701">
    <property type="entry name" value="Zn2/Cys6 DNA-binding domain"/>
    <property type="match status" value="1"/>
</dbReference>
<organism evidence="10 11">
    <name type="scientific">Cyphellophora attinorum</name>
    <dbReference type="NCBI Taxonomy" id="1664694"/>
    <lineage>
        <taxon>Eukaryota</taxon>
        <taxon>Fungi</taxon>
        <taxon>Dikarya</taxon>
        <taxon>Ascomycota</taxon>
        <taxon>Pezizomycotina</taxon>
        <taxon>Eurotiomycetes</taxon>
        <taxon>Chaetothyriomycetidae</taxon>
        <taxon>Chaetothyriales</taxon>
        <taxon>Cyphellophoraceae</taxon>
        <taxon>Cyphellophora</taxon>
    </lineage>
</organism>
<evidence type="ECO:0000256" key="1">
    <source>
        <dbReference type="ARBA" id="ARBA00004123"/>
    </source>
</evidence>
<dbReference type="InterPro" id="IPR001138">
    <property type="entry name" value="Zn2Cys6_DnaBD"/>
</dbReference>
<sequence length="688" mass="76919">MSDHMNKNMYEVRRAAIKGGGSACQRCRRRKQKCDQKYPQCSNCASAGAECLTYHSGKQANIPRDYVTNLEDEIAQLTKEVEQLRQQNHRSPVTVGTAESGVTTANDTNNLSAGPRPESDESSPVLQHLVASAQDVVVQPGNQSRYLGHSSGIAFAKMVMATIHVDRNPVPTSQQQLFQDAPTGLTTPASLPPRSAADHLVEVYFQYRTPHLPILSRTQVIDAIDSAYASQDGGRAVATAAEMNMFVTYMVFAIALVDVPYLSGRSSQSDGCFRSALLWVERLLTYSKSELQTLRVVLLLTQFVALSPAQGSLWHLTGFALRLCIDIGLHWETDTQASNVDAQLLDDRRRLWHSTYHFDRLMSVTLGRPPGILDESIRVQLPNPWINSRDDLSQSEANDYDIYTQRAHNHLFKLAQLESEIIHVQHSQTWSFKLAHPRPNWNAWLQDVKPRLQEWYATIPEPSKAHPQSIFAFKSHWQVLYNNTILLLSRPNLTLSFQAADQLLSSFDAATRVIDGLKDLQREGRVEMLWKSVHHLFMAGLVVIYGLWRSKEIRDQIPVGKSINTLQTCTATLSAMAETFKGASGCRNAFESLSSTTIDWLVEKDIEEIPNNRLEFESQVREVMGHLRSTFDDRNSGMGQIDTEYTSAFAAGENFDLSELLNAAAQWPDLGELDFVMGGQGGEVVAAL</sequence>
<dbReference type="CDD" id="cd00067">
    <property type="entry name" value="GAL4"/>
    <property type="match status" value="1"/>
</dbReference>
<dbReference type="RefSeq" id="XP_018000404.1">
    <property type="nucleotide sequence ID" value="XM_018147930.1"/>
</dbReference>
<keyword evidence="3" id="KW-0862">Zinc</keyword>
<dbReference type="STRING" id="1664694.A0A0N0NMG6"/>
<dbReference type="Pfam" id="PF00172">
    <property type="entry name" value="Zn_clus"/>
    <property type="match status" value="1"/>
</dbReference>
<dbReference type="GeneID" id="28739810"/>
<comment type="subcellular location">
    <subcellularLocation>
        <location evidence="1">Nucleus</location>
    </subcellularLocation>
</comment>
<comment type="caution">
    <text evidence="10">The sequence shown here is derived from an EMBL/GenBank/DDBJ whole genome shotgun (WGS) entry which is preliminary data.</text>
</comment>
<keyword evidence="4" id="KW-0805">Transcription regulation</keyword>
<dbReference type="Proteomes" id="UP000038010">
    <property type="component" value="Unassembled WGS sequence"/>
</dbReference>
<dbReference type="GO" id="GO:0005634">
    <property type="term" value="C:nucleus"/>
    <property type="evidence" value="ECO:0007669"/>
    <property type="project" value="UniProtKB-SubCell"/>
</dbReference>
<dbReference type="GO" id="GO:0006351">
    <property type="term" value="P:DNA-templated transcription"/>
    <property type="evidence" value="ECO:0007669"/>
    <property type="project" value="InterPro"/>
</dbReference>
<dbReference type="PROSITE" id="PS50048">
    <property type="entry name" value="ZN2_CY6_FUNGAL_2"/>
    <property type="match status" value="1"/>
</dbReference>
<dbReference type="PANTHER" id="PTHR47782:SF1">
    <property type="entry name" value="PYRIMIDINE PATHWAY REGULATORY PROTEIN 1"/>
    <property type="match status" value="1"/>
</dbReference>
<dbReference type="InterPro" id="IPR007219">
    <property type="entry name" value="XnlR_reg_dom"/>
</dbReference>
<dbReference type="VEuPathDB" id="FungiDB:AB675_7552"/>
<dbReference type="InterPro" id="IPR052202">
    <property type="entry name" value="Yeast_MetPath_Reg"/>
</dbReference>
<evidence type="ECO:0000256" key="5">
    <source>
        <dbReference type="ARBA" id="ARBA00023125"/>
    </source>
</evidence>
<accession>A0A0N0NMG6</accession>
<keyword evidence="5" id="KW-0238">DNA-binding</keyword>
<dbReference type="GO" id="GO:0045944">
    <property type="term" value="P:positive regulation of transcription by RNA polymerase II"/>
    <property type="evidence" value="ECO:0007669"/>
    <property type="project" value="TreeGrafter"/>
</dbReference>
<dbReference type="SMART" id="SM00066">
    <property type="entry name" value="GAL4"/>
    <property type="match status" value="1"/>
</dbReference>
<keyword evidence="7" id="KW-0539">Nucleus</keyword>
<protein>
    <submittedName>
        <fullName evidence="10">Positive regulator of purine utilization</fullName>
    </submittedName>
</protein>
<feature type="domain" description="Zn(2)-C6 fungal-type" evidence="9">
    <location>
        <begin position="23"/>
        <end position="53"/>
    </location>
</feature>
<dbReference type="OrthoDB" id="189997at2759"/>
<dbReference type="InterPro" id="IPR036864">
    <property type="entry name" value="Zn2-C6_fun-type_DNA-bd_sf"/>
</dbReference>
<dbReference type="PANTHER" id="PTHR47782">
    <property type="entry name" value="ZN(II)2CYS6 TRANSCRIPTION FACTOR (EUROFUNG)-RELATED"/>
    <property type="match status" value="1"/>
</dbReference>
<dbReference type="AlphaFoldDB" id="A0A0N0NMG6"/>
<evidence type="ECO:0000313" key="10">
    <source>
        <dbReference type="EMBL" id="KPI40441.1"/>
    </source>
</evidence>
<evidence type="ECO:0000256" key="8">
    <source>
        <dbReference type="SAM" id="MobiDB-lite"/>
    </source>
</evidence>
<keyword evidence="2" id="KW-0479">Metal-binding</keyword>
<evidence type="ECO:0000259" key="9">
    <source>
        <dbReference type="PROSITE" id="PS50048"/>
    </source>
</evidence>
<name>A0A0N0NMG6_9EURO</name>
<dbReference type="GO" id="GO:0043565">
    <property type="term" value="F:sequence-specific DNA binding"/>
    <property type="evidence" value="ECO:0007669"/>
    <property type="project" value="TreeGrafter"/>
</dbReference>
<keyword evidence="11" id="KW-1185">Reference proteome</keyword>
<dbReference type="GO" id="GO:0008270">
    <property type="term" value="F:zinc ion binding"/>
    <property type="evidence" value="ECO:0007669"/>
    <property type="project" value="InterPro"/>
</dbReference>
<dbReference type="CDD" id="cd12148">
    <property type="entry name" value="fungal_TF_MHR"/>
    <property type="match status" value="1"/>
</dbReference>